<keyword evidence="8 11" id="KW-0406">Ion transport</keyword>
<dbReference type="PROSITE" id="PS00449">
    <property type="entry name" value="ATPASE_A"/>
    <property type="match status" value="1"/>
</dbReference>
<keyword evidence="9 11" id="KW-0472">Membrane</keyword>
<evidence type="ECO:0000256" key="5">
    <source>
        <dbReference type="ARBA" id="ARBA00022692"/>
    </source>
</evidence>
<keyword evidence="11" id="KW-1003">Cell membrane</keyword>
<comment type="subcellular location">
    <subcellularLocation>
        <location evidence="11 12">Cell membrane</location>
        <topology evidence="11 12">Multi-pass membrane protein</topology>
    </subcellularLocation>
    <subcellularLocation>
        <location evidence="1">Membrane</location>
        <topology evidence="1">Multi-pass membrane protein</topology>
    </subcellularLocation>
</comment>
<evidence type="ECO:0000313" key="14">
    <source>
        <dbReference type="Proteomes" id="UP000672657"/>
    </source>
</evidence>
<evidence type="ECO:0000256" key="4">
    <source>
        <dbReference type="ARBA" id="ARBA00022547"/>
    </source>
</evidence>
<keyword evidence="6 11" id="KW-0375">Hydrogen ion transport</keyword>
<evidence type="ECO:0000256" key="7">
    <source>
        <dbReference type="ARBA" id="ARBA00022989"/>
    </source>
</evidence>
<comment type="similarity">
    <text evidence="2 11 12">Belongs to the ATPase A chain family.</text>
</comment>
<evidence type="ECO:0000256" key="3">
    <source>
        <dbReference type="ARBA" id="ARBA00022448"/>
    </source>
</evidence>
<dbReference type="EMBL" id="CAJPVI010000033">
    <property type="protein sequence ID" value="CAG2155339.1"/>
    <property type="molecule type" value="Genomic_DNA"/>
</dbReference>
<dbReference type="InterPro" id="IPR035908">
    <property type="entry name" value="F0_ATP_A_sf"/>
</dbReference>
<dbReference type="NCBIfam" id="TIGR01131">
    <property type="entry name" value="ATP_synt_6_or_A"/>
    <property type="match status" value="1"/>
</dbReference>
<evidence type="ECO:0000256" key="1">
    <source>
        <dbReference type="ARBA" id="ARBA00004141"/>
    </source>
</evidence>
<gene>
    <name evidence="13" type="primary">atpB_2</name>
    <name evidence="11" type="synonym">atpB</name>
    <name evidence="13" type="ORF">LMG26411_04897</name>
</gene>
<dbReference type="InterPro" id="IPR023011">
    <property type="entry name" value="ATP_synth_F0_asu_AS"/>
</dbReference>
<evidence type="ECO:0000256" key="10">
    <source>
        <dbReference type="ARBA" id="ARBA00023310"/>
    </source>
</evidence>
<comment type="caution">
    <text evidence="13">The sequence shown here is derived from an EMBL/GenBank/DDBJ whole genome shotgun (WGS) entry which is preliminary data.</text>
</comment>
<proteinExistence type="inferred from homology"/>
<dbReference type="Proteomes" id="UP000672657">
    <property type="component" value="Unassembled WGS sequence"/>
</dbReference>
<dbReference type="Gene3D" id="1.20.120.220">
    <property type="entry name" value="ATP synthase, F0 complex, subunit A"/>
    <property type="match status" value="1"/>
</dbReference>
<protein>
    <recommendedName>
        <fullName evidence="11 12">ATP synthase subunit a</fullName>
    </recommendedName>
    <alternativeName>
        <fullName evidence="11">ATP synthase F0 sector subunit a</fullName>
    </alternativeName>
    <alternativeName>
        <fullName evidence="11">F-ATPase subunit 6</fullName>
    </alternativeName>
</protein>
<keyword evidence="3 11" id="KW-0813">Transport</keyword>
<dbReference type="PANTHER" id="PTHR42823">
    <property type="entry name" value="ATP SYNTHASE SUBUNIT A, CHLOROPLASTIC"/>
    <property type="match status" value="1"/>
</dbReference>
<keyword evidence="10 11" id="KW-0066">ATP synthesis</keyword>
<accession>A0ABM8TMU8</accession>
<keyword evidence="7 11" id="KW-1133">Transmembrane helix</keyword>
<dbReference type="InterPro" id="IPR000568">
    <property type="entry name" value="ATP_synth_F0_asu"/>
</dbReference>
<evidence type="ECO:0000256" key="9">
    <source>
        <dbReference type="ARBA" id="ARBA00023136"/>
    </source>
</evidence>
<dbReference type="InterPro" id="IPR045082">
    <property type="entry name" value="ATP_syn_F0_a_bact/chloroplast"/>
</dbReference>
<keyword evidence="5 11" id="KW-0812">Transmembrane</keyword>
<evidence type="ECO:0000313" key="13">
    <source>
        <dbReference type="EMBL" id="CAG2155339.1"/>
    </source>
</evidence>
<keyword evidence="4 11" id="KW-0138">CF(0)</keyword>
<sequence>MNNVIVWQFHRLAFTEPMLLSLCVSACLVALALALRHAITRDDEGLPLAGEMAYQLMHDAVEEVVGANYVERVLPFVGTLWLFILLANLLGLVPGLLSPTRDLSVTSALAVIVFAAVHVFGIRASGWKAYLRHYLAPTPMLLPFHLISEFTRTIALAIRLFGNMMSLEMAAMLVLLVAGLLVPVPLLLLHVVEALVQAYIFGMLALIYIGSALEAGQPGPLAPSPLEEH</sequence>
<feature type="transmembrane region" description="Helical" evidence="11">
    <location>
        <begin position="169"/>
        <end position="188"/>
    </location>
</feature>
<dbReference type="CDD" id="cd00310">
    <property type="entry name" value="ATP-synt_Fo_a_6"/>
    <property type="match status" value="1"/>
</dbReference>
<evidence type="ECO:0000256" key="6">
    <source>
        <dbReference type="ARBA" id="ARBA00022781"/>
    </source>
</evidence>
<evidence type="ECO:0000256" key="12">
    <source>
        <dbReference type="RuleBase" id="RU000483"/>
    </source>
</evidence>
<dbReference type="Pfam" id="PF00119">
    <property type="entry name" value="ATP-synt_A"/>
    <property type="match status" value="1"/>
</dbReference>
<name>A0ABM8TMU8_9BURK</name>
<feature type="transmembrane region" description="Helical" evidence="11">
    <location>
        <begin position="103"/>
        <end position="122"/>
    </location>
</feature>
<evidence type="ECO:0000256" key="11">
    <source>
        <dbReference type="HAMAP-Rule" id="MF_01393"/>
    </source>
</evidence>
<feature type="transmembrane region" description="Helical" evidence="11">
    <location>
        <begin position="194"/>
        <end position="213"/>
    </location>
</feature>
<evidence type="ECO:0000256" key="2">
    <source>
        <dbReference type="ARBA" id="ARBA00006810"/>
    </source>
</evidence>
<dbReference type="PANTHER" id="PTHR42823:SF3">
    <property type="entry name" value="ATP SYNTHASE SUBUNIT A, CHLOROPLASTIC"/>
    <property type="match status" value="1"/>
</dbReference>
<evidence type="ECO:0000256" key="8">
    <source>
        <dbReference type="ARBA" id="ARBA00023065"/>
    </source>
</evidence>
<dbReference type="RefSeq" id="WP_211955821.1">
    <property type="nucleotide sequence ID" value="NZ_CAJPVI010000033.1"/>
</dbReference>
<organism evidence="13 14">
    <name type="scientific">Cupriavidus numazuensis</name>
    <dbReference type="NCBI Taxonomy" id="221992"/>
    <lineage>
        <taxon>Bacteria</taxon>
        <taxon>Pseudomonadati</taxon>
        <taxon>Pseudomonadota</taxon>
        <taxon>Betaproteobacteria</taxon>
        <taxon>Burkholderiales</taxon>
        <taxon>Burkholderiaceae</taxon>
        <taxon>Cupriavidus</taxon>
    </lineage>
</organism>
<dbReference type="HAMAP" id="MF_01393">
    <property type="entry name" value="ATP_synth_a_bact"/>
    <property type="match status" value="1"/>
</dbReference>
<dbReference type="NCBIfam" id="NF009954">
    <property type="entry name" value="PRK13420.1"/>
    <property type="match status" value="1"/>
</dbReference>
<keyword evidence="14" id="KW-1185">Reference proteome</keyword>
<dbReference type="PRINTS" id="PR00123">
    <property type="entry name" value="ATPASEA"/>
</dbReference>
<dbReference type="SUPFAM" id="SSF81336">
    <property type="entry name" value="F1F0 ATP synthase subunit A"/>
    <property type="match status" value="1"/>
</dbReference>
<reference evidence="13 14" key="1">
    <citation type="submission" date="2021-03" db="EMBL/GenBank/DDBJ databases">
        <authorList>
            <person name="Peeters C."/>
        </authorList>
    </citation>
    <scope>NUCLEOTIDE SEQUENCE [LARGE SCALE GENOMIC DNA]</scope>
    <source>
        <strain evidence="13 14">LMG 26411</strain>
    </source>
</reference>
<comment type="function">
    <text evidence="11 12">Key component of the proton channel; it plays a direct role in the translocation of protons across the membrane.</text>
</comment>
<feature type="transmembrane region" description="Helical" evidence="11">
    <location>
        <begin position="73"/>
        <end position="96"/>
    </location>
</feature>